<feature type="transmembrane region" description="Helical" evidence="1">
    <location>
        <begin position="57"/>
        <end position="76"/>
    </location>
</feature>
<reference evidence="3 4" key="1">
    <citation type="submission" date="2020-02" db="EMBL/GenBank/DDBJ databases">
        <title>Integrative conjugative elements (ICEs) and plasmids drive adaptation of Pseudomonas nitroreducens strain HBP1 to wastewater environment.</title>
        <authorList>
            <person name="Sentchilo V."/>
            <person name="Carraro N."/>
            <person name="Bertelli C."/>
            <person name="van der Meer J.R."/>
        </authorList>
    </citation>
    <scope>NUCLEOTIDE SEQUENCE [LARGE SCALE GENOMIC DNA]</scope>
    <source>
        <strain evidence="3 4">HBP1</strain>
    </source>
</reference>
<dbReference type="GeneID" id="300408064"/>
<dbReference type="AlphaFoldDB" id="A0A6G6J342"/>
<evidence type="ECO:0000313" key="3">
    <source>
        <dbReference type="EMBL" id="QIE89603.1"/>
    </source>
</evidence>
<evidence type="ECO:0000313" key="4">
    <source>
        <dbReference type="Proteomes" id="UP000501063"/>
    </source>
</evidence>
<feature type="transmembrane region" description="Helical" evidence="1">
    <location>
        <begin position="28"/>
        <end position="51"/>
    </location>
</feature>
<gene>
    <name evidence="3" type="ORF">G5B91_26415</name>
    <name evidence="2" type="ORF">I5I61_28685</name>
</gene>
<organism evidence="3 4">
    <name type="scientific">Pseudomonas nitroreducens</name>
    <dbReference type="NCBI Taxonomy" id="46680"/>
    <lineage>
        <taxon>Bacteria</taxon>
        <taxon>Pseudomonadati</taxon>
        <taxon>Pseudomonadota</taxon>
        <taxon>Gammaproteobacteria</taxon>
        <taxon>Pseudomonadales</taxon>
        <taxon>Pseudomonadaceae</taxon>
        <taxon>Pseudomonas</taxon>
    </lineage>
</organism>
<reference evidence="2 5" key="2">
    <citation type="submission" date="2020-11" db="EMBL/GenBank/DDBJ databases">
        <title>Enhanced detection system for hospital associated transmission using whole genome sequencing surveillance.</title>
        <authorList>
            <person name="Harrison L.H."/>
            <person name="Van Tyne D."/>
            <person name="Marsh J.W."/>
            <person name="Griffith M.P."/>
            <person name="Snyder D.J."/>
            <person name="Cooper V.S."/>
            <person name="Mustapha M."/>
        </authorList>
    </citation>
    <scope>NUCLEOTIDE SEQUENCE [LARGE SCALE GENOMIC DNA]</scope>
    <source>
        <strain evidence="2 5">PSA00705</strain>
    </source>
</reference>
<dbReference type="Proteomes" id="UP000501063">
    <property type="component" value="Chromosome"/>
</dbReference>
<accession>A0A6G6J342</accession>
<keyword evidence="5" id="KW-1185">Reference proteome</keyword>
<keyword evidence="1" id="KW-1133">Transmembrane helix</keyword>
<dbReference type="EMBL" id="JADTFC010000117">
    <property type="protein sequence ID" value="MBG6291453.1"/>
    <property type="molecule type" value="Genomic_DNA"/>
</dbReference>
<dbReference type="RefSeq" id="WP_024762701.1">
    <property type="nucleotide sequence ID" value="NZ_CAMIIC010000021.1"/>
</dbReference>
<evidence type="ECO:0000313" key="5">
    <source>
        <dbReference type="Proteomes" id="UP000608450"/>
    </source>
</evidence>
<protein>
    <submittedName>
        <fullName evidence="3">Uncharacterized protein</fullName>
    </submittedName>
</protein>
<dbReference type="EMBL" id="CP049140">
    <property type="protein sequence ID" value="QIE89603.1"/>
    <property type="molecule type" value="Genomic_DNA"/>
</dbReference>
<keyword evidence="1" id="KW-0472">Membrane</keyword>
<keyword evidence="1" id="KW-0812">Transmembrane</keyword>
<evidence type="ECO:0000313" key="2">
    <source>
        <dbReference type="EMBL" id="MBG6291453.1"/>
    </source>
</evidence>
<dbReference type="Proteomes" id="UP000608450">
    <property type="component" value="Unassembled WGS sequence"/>
</dbReference>
<sequence>MPLRSVIPVRQPQGSLRYRVLLHMRQDFVWIAIPLLLLLLAASAAGCYYAWLLQHWAPAAGAALAMLAAVGLVLFWSEYDWWLFKLGPRGNLNMPMR</sequence>
<evidence type="ECO:0000256" key="1">
    <source>
        <dbReference type="SAM" id="Phobius"/>
    </source>
</evidence>
<proteinExistence type="predicted"/>
<dbReference type="KEGG" id="pnt:G5B91_26415"/>
<name>A0A6G6J342_PSENT</name>